<dbReference type="PROSITE" id="PS51123">
    <property type="entry name" value="OMPA_2"/>
    <property type="match status" value="1"/>
</dbReference>
<feature type="region of interest" description="Disordered" evidence="5">
    <location>
        <begin position="339"/>
        <end position="374"/>
    </location>
</feature>
<gene>
    <name evidence="8" type="ORF">LR394_02420</name>
</gene>
<proteinExistence type="predicted"/>
<dbReference type="Gene3D" id="3.30.1330.60">
    <property type="entry name" value="OmpA-like domain"/>
    <property type="match status" value="1"/>
</dbReference>
<dbReference type="SUPFAM" id="SSF103088">
    <property type="entry name" value="OmpA-like"/>
    <property type="match status" value="1"/>
</dbReference>
<dbReference type="CDD" id="cd07185">
    <property type="entry name" value="OmpA_C-like"/>
    <property type="match status" value="1"/>
</dbReference>
<dbReference type="InterPro" id="IPR050330">
    <property type="entry name" value="Bact_OuterMem_StrucFunc"/>
</dbReference>
<evidence type="ECO:0000256" key="4">
    <source>
        <dbReference type="PROSITE-ProRule" id="PRU00473"/>
    </source>
</evidence>
<feature type="signal peptide" evidence="6">
    <location>
        <begin position="1"/>
        <end position="16"/>
    </location>
</feature>
<dbReference type="AlphaFoldDB" id="A0A9X1N9Q6"/>
<evidence type="ECO:0000256" key="3">
    <source>
        <dbReference type="ARBA" id="ARBA00023237"/>
    </source>
</evidence>
<evidence type="ECO:0000313" key="8">
    <source>
        <dbReference type="EMBL" id="MCD5309735.1"/>
    </source>
</evidence>
<keyword evidence="2 4" id="KW-0472">Membrane</keyword>
<dbReference type="EMBL" id="JAJOMB010000001">
    <property type="protein sequence ID" value="MCD5309735.1"/>
    <property type="molecule type" value="Genomic_DNA"/>
</dbReference>
<keyword evidence="6" id="KW-0732">Signal</keyword>
<dbReference type="PANTHER" id="PTHR30329">
    <property type="entry name" value="STATOR ELEMENT OF FLAGELLAR MOTOR COMPLEX"/>
    <property type="match status" value="1"/>
</dbReference>
<dbReference type="GO" id="GO:0009279">
    <property type="term" value="C:cell outer membrane"/>
    <property type="evidence" value="ECO:0007669"/>
    <property type="project" value="UniProtKB-SubCell"/>
</dbReference>
<keyword evidence="3" id="KW-0998">Cell outer membrane</keyword>
<evidence type="ECO:0000256" key="1">
    <source>
        <dbReference type="ARBA" id="ARBA00004442"/>
    </source>
</evidence>
<protein>
    <submittedName>
        <fullName evidence="8">OmpA family protein</fullName>
    </submittedName>
</protein>
<comment type="subcellular location">
    <subcellularLocation>
        <location evidence="1">Cell outer membrane</location>
    </subcellularLocation>
</comment>
<dbReference type="Proteomes" id="UP001138997">
    <property type="component" value="Unassembled WGS sequence"/>
</dbReference>
<feature type="chain" id="PRO_5040736501" evidence="6">
    <location>
        <begin position="17"/>
        <end position="374"/>
    </location>
</feature>
<dbReference type="PANTHER" id="PTHR30329:SF21">
    <property type="entry name" value="LIPOPROTEIN YIAD-RELATED"/>
    <property type="match status" value="1"/>
</dbReference>
<dbReference type="PRINTS" id="PR01021">
    <property type="entry name" value="OMPADOMAIN"/>
</dbReference>
<feature type="domain" description="OmpA-like" evidence="7">
    <location>
        <begin position="253"/>
        <end position="372"/>
    </location>
</feature>
<dbReference type="InterPro" id="IPR036737">
    <property type="entry name" value="OmpA-like_sf"/>
</dbReference>
<dbReference type="RefSeq" id="WP_231438654.1">
    <property type="nucleotide sequence ID" value="NZ_JAJOMB010000001.1"/>
</dbReference>
<evidence type="ECO:0000256" key="2">
    <source>
        <dbReference type="ARBA" id="ARBA00023136"/>
    </source>
</evidence>
<dbReference type="Pfam" id="PF00691">
    <property type="entry name" value="OmpA"/>
    <property type="match status" value="1"/>
</dbReference>
<dbReference type="InterPro" id="IPR006665">
    <property type="entry name" value="OmpA-like"/>
</dbReference>
<organism evidence="8 9">
    <name type="scientific">Kineosporia babensis</name>
    <dbReference type="NCBI Taxonomy" id="499548"/>
    <lineage>
        <taxon>Bacteria</taxon>
        <taxon>Bacillati</taxon>
        <taxon>Actinomycetota</taxon>
        <taxon>Actinomycetes</taxon>
        <taxon>Kineosporiales</taxon>
        <taxon>Kineosporiaceae</taxon>
        <taxon>Kineosporia</taxon>
    </lineage>
</organism>
<reference evidence="8" key="1">
    <citation type="submission" date="2021-11" db="EMBL/GenBank/DDBJ databases">
        <title>Streptomyces corallinus and Kineosporia corallina sp. nov., two new coral-derived marine actinobacteria.</title>
        <authorList>
            <person name="Buangrab K."/>
            <person name="Sutthacheep M."/>
            <person name="Yeemin T."/>
            <person name="Harunari E."/>
            <person name="Igarashi Y."/>
            <person name="Sripreechasak P."/>
            <person name="Kanchanasin P."/>
            <person name="Tanasupawat S."/>
            <person name="Phongsopitanun W."/>
        </authorList>
    </citation>
    <scope>NUCLEOTIDE SEQUENCE</scope>
    <source>
        <strain evidence="8">JCM 31032</strain>
    </source>
</reference>
<evidence type="ECO:0000256" key="6">
    <source>
        <dbReference type="SAM" id="SignalP"/>
    </source>
</evidence>
<evidence type="ECO:0000259" key="7">
    <source>
        <dbReference type="PROSITE" id="PS51123"/>
    </source>
</evidence>
<evidence type="ECO:0000256" key="5">
    <source>
        <dbReference type="SAM" id="MobiDB-lite"/>
    </source>
</evidence>
<keyword evidence="9" id="KW-1185">Reference proteome</keyword>
<dbReference type="InterPro" id="IPR006664">
    <property type="entry name" value="OMP_bac"/>
</dbReference>
<accession>A0A9X1N9Q6</accession>
<sequence length="374" mass="39054">MATALALTLVSGPAQATSTPTPTSTAEADAARAAAEVPVLGRTTITGGAAIITGDEEIQGVQATVLVHGLRRVPGGTVLYYSAGIPAGSGPASWGNFKRNHLDRIKGSSSFSNIRLLDFDGRKAYLPLYLPKGGDERVDRLLVSPYRAWPPESTGGTFYTFYLVMAELPQSLSAIDIQLGNGDIVPDVPIEDGVLEPAVVQDDENPTIRLGEGWPAIDLADVSAAAATQAESVMSLHLETSDIEGTVTERSSAEDTSVDIASDVLFAVDSAELGPDADQALSKAAAQVNSSAAGGEIEIVGHTDSTGTAAHNEKLSKRRARAVAQALEPLITVPGVTYGISGKGAREPLEENSTAEGRRQNRRVSVVFAPKEQN</sequence>
<evidence type="ECO:0000313" key="9">
    <source>
        <dbReference type="Proteomes" id="UP001138997"/>
    </source>
</evidence>
<name>A0A9X1N9Q6_9ACTN</name>
<comment type="caution">
    <text evidence="8">The sequence shown here is derived from an EMBL/GenBank/DDBJ whole genome shotgun (WGS) entry which is preliminary data.</text>
</comment>